<dbReference type="AlphaFoldDB" id="A0A7X4GKI1"/>
<keyword evidence="1" id="KW-0472">Membrane</keyword>
<feature type="domain" description="Acyltransferase 3" evidence="2">
    <location>
        <begin position="4"/>
        <end position="321"/>
    </location>
</feature>
<dbReference type="EMBL" id="WVTD01000038">
    <property type="protein sequence ID" value="MYM00279.1"/>
    <property type="molecule type" value="Genomic_DNA"/>
</dbReference>
<dbReference type="GO" id="GO:0000271">
    <property type="term" value="P:polysaccharide biosynthetic process"/>
    <property type="evidence" value="ECO:0007669"/>
    <property type="project" value="TreeGrafter"/>
</dbReference>
<feature type="transmembrane region" description="Helical" evidence="1">
    <location>
        <begin position="75"/>
        <end position="97"/>
    </location>
</feature>
<dbReference type="RefSeq" id="WP_160987540.1">
    <property type="nucleotide sequence ID" value="NZ_WVTD01000038.1"/>
</dbReference>
<keyword evidence="1" id="KW-1133">Transmembrane helix</keyword>
<feature type="transmembrane region" description="Helical" evidence="1">
    <location>
        <begin position="156"/>
        <end position="177"/>
    </location>
</feature>
<evidence type="ECO:0000313" key="3">
    <source>
        <dbReference type="EMBL" id="MYM00279.1"/>
    </source>
</evidence>
<feature type="transmembrane region" description="Helical" evidence="1">
    <location>
        <begin position="183"/>
        <end position="202"/>
    </location>
</feature>
<gene>
    <name evidence="3" type="ORF">GR702_21270</name>
</gene>
<comment type="caution">
    <text evidence="3">The sequence shown here is derived from an EMBL/GenBank/DDBJ whole genome shotgun (WGS) entry which is preliminary data.</text>
</comment>
<keyword evidence="3" id="KW-0808">Transferase</keyword>
<feature type="transmembrane region" description="Helical" evidence="1">
    <location>
        <begin position="305"/>
        <end position="325"/>
    </location>
</feature>
<dbReference type="InterPro" id="IPR050879">
    <property type="entry name" value="Acyltransferase_3"/>
</dbReference>
<dbReference type="InterPro" id="IPR002656">
    <property type="entry name" value="Acyl_transf_3_dom"/>
</dbReference>
<keyword evidence="4" id="KW-1185">Reference proteome</keyword>
<evidence type="ECO:0000256" key="1">
    <source>
        <dbReference type="SAM" id="Phobius"/>
    </source>
</evidence>
<evidence type="ECO:0000313" key="4">
    <source>
        <dbReference type="Proteomes" id="UP000465810"/>
    </source>
</evidence>
<sequence>MLLNIQVLRAMAALLVVIVHLEVLGAELGAGKTFFNLFAVGVDLFFVISGFIMVHTTSHRSVSPGAFLLNRLVRIAPLYWLLTLLVFALALASPSLLGGTRADLGALLRSLAFLPHLRDDGTMRPVLFVGWSLNLEMAFYLLFAFALTMPTVAKRIGLGVLLLVLAVAAGVVLNRRLPAEVRFLTQPMLLEFAAGMLIGWIYPRLPKSRQLAGFAAAVGLIALVALVIVARWPLPGGWPVSLPPAALVVLSALVAEKGGLMLGWRPLQVIGDASYALYLTHPFVTQAWTMAATKSGVLTPLTAPVLMAGAMFSAVAVAVAVHARVERPLGRWAKRQADRLAFTQAAHRKVNLRQETSK</sequence>
<dbReference type="PANTHER" id="PTHR23028">
    <property type="entry name" value="ACETYLTRANSFERASE"/>
    <property type="match status" value="1"/>
</dbReference>
<dbReference type="Proteomes" id="UP000465810">
    <property type="component" value="Unassembled WGS sequence"/>
</dbReference>
<evidence type="ECO:0000259" key="2">
    <source>
        <dbReference type="Pfam" id="PF01757"/>
    </source>
</evidence>
<keyword evidence="1" id="KW-0812">Transmembrane</keyword>
<organism evidence="3 4">
    <name type="scientific">Novosphingobium silvae</name>
    <dbReference type="NCBI Taxonomy" id="2692619"/>
    <lineage>
        <taxon>Bacteria</taxon>
        <taxon>Pseudomonadati</taxon>
        <taxon>Pseudomonadota</taxon>
        <taxon>Alphaproteobacteria</taxon>
        <taxon>Sphingomonadales</taxon>
        <taxon>Sphingomonadaceae</taxon>
        <taxon>Novosphingobium</taxon>
    </lineage>
</organism>
<protein>
    <submittedName>
        <fullName evidence="3">Acyltransferase family protein</fullName>
    </submittedName>
</protein>
<dbReference type="GO" id="GO:0016747">
    <property type="term" value="F:acyltransferase activity, transferring groups other than amino-acyl groups"/>
    <property type="evidence" value="ECO:0007669"/>
    <property type="project" value="InterPro"/>
</dbReference>
<reference evidence="3 4" key="1">
    <citation type="submission" date="2019-12" db="EMBL/GenBank/DDBJ databases">
        <authorList>
            <person name="Feng G."/>
            <person name="Zhu H."/>
        </authorList>
    </citation>
    <scope>NUCLEOTIDE SEQUENCE [LARGE SCALE GENOMIC DNA]</scope>
    <source>
        <strain evidence="3 4">FGD1</strain>
    </source>
</reference>
<keyword evidence="3" id="KW-0012">Acyltransferase</keyword>
<feature type="transmembrane region" description="Helical" evidence="1">
    <location>
        <begin position="211"/>
        <end position="230"/>
    </location>
</feature>
<feature type="transmembrane region" description="Helical" evidence="1">
    <location>
        <begin position="35"/>
        <end position="54"/>
    </location>
</feature>
<accession>A0A7X4GKI1</accession>
<proteinExistence type="predicted"/>
<name>A0A7X4GKI1_9SPHN</name>
<dbReference type="GO" id="GO:0016020">
    <property type="term" value="C:membrane"/>
    <property type="evidence" value="ECO:0007669"/>
    <property type="project" value="TreeGrafter"/>
</dbReference>
<feature type="transmembrane region" description="Helical" evidence="1">
    <location>
        <begin position="126"/>
        <end position="149"/>
    </location>
</feature>
<dbReference type="Pfam" id="PF01757">
    <property type="entry name" value="Acyl_transf_3"/>
    <property type="match status" value="1"/>
</dbReference>
<dbReference type="PANTHER" id="PTHR23028:SF131">
    <property type="entry name" value="BLR2367 PROTEIN"/>
    <property type="match status" value="1"/>
</dbReference>